<dbReference type="SMART" id="SM00448">
    <property type="entry name" value="REC"/>
    <property type="match status" value="1"/>
</dbReference>
<proteinExistence type="predicted"/>
<dbReference type="RefSeq" id="WP_084337380.1">
    <property type="nucleotide sequence ID" value="NZ_FNFD01000007.1"/>
</dbReference>
<evidence type="ECO:0000256" key="1">
    <source>
        <dbReference type="ARBA" id="ARBA00022553"/>
    </source>
</evidence>
<dbReference type="PROSITE" id="PS50043">
    <property type="entry name" value="HTH_LUXR_2"/>
    <property type="match status" value="1"/>
</dbReference>
<organism evidence="6 7">
    <name type="scientific">Pseudomonas indica</name>
    <dbReference type="NCBI Taxonomy" id="137658"/>
    <lineage>
        <taxon>Bacteria</taxon>
        <taxon>Pseudomonadati</taxon>
        <taxon>Pseudomonadota</taxon>
        <taxon>Gammaproteobacteria</taxon>
        <taxon>Pseudomonadales</taxon>
        <taxon>Pseudomonadaceae</taxon>
        <taxon>Pseudomonas</taxon>
    </lineage>
</organism>
<evidence type="ECO:0000256" key="2">
    <source>
        <dbReference type="ARBA" id="ARBA00023125"/>
    </source>
</evidence>
<dbReference type="InterPro" id="IPR036388">
    <property type="entry name" value="WH-like_DNA-bd_sf"/>
</dbReference>
<feature type="domain" description="HTH luxR-type" evidence="4">
    <location>
        <begin position="147"/>
        <end position="212"/>
    </location>
</feature>
<dbReference type="PRINTS" id="PR00038">
    <property type="entry name" value="HTHLUXR"/>
</dbReference>
<protein>
    <submittedName>
        <fullName evidence="6">DNA-binding response regulator, NarL/FixJ family, contains REC and HTH domains</fullName>
    </submittedName>
</protein>
<dbReference type="GO" id="GO:0003677">
    <property type="term" value="F:DNA binding"/>
    <property type="evidence" value="ECO:0007669"/>
    <property type="project" value="UniProtKB-KW"/>
</dbReference>
<dbReference type="SUPFAM" id="SSF52172">
    <property type="entry name" value="CheY-like"/>
    <property type="match status" value="1"/>
</dbReference>
<gene>
    <name evidence="6" type="ORF">SAMN05216186_107139</name>
</gene>
<evidence type="ECO:0000256" key="3">
    <source>
        <dbReference type="PROSITE-ProRule" id="PRU00169"/>
    </source>
</evidence>
<dbReference type="Proteomes" id="UP000198706">
    <property type="component" value="Unassembled WGS sequence"/>
</dbReference>
<dbReference type="SMART" id="SM00421">
    <property type="entry name" value="HTH_LUXR"/>
    <property type="match status" value="1"/>
</dbReference>
<dbReference type="SUPFAM" id="SSF46894">
    <property type="entry name" value="C-terminal effector domain of the bipartite response regulators"/>
    <property type="match status" value="1"/>
</dbReference>
<dbReference type="Pfam" id="PF00196">
    <property type="entry name" value="GerE"/>
    <property type="match status" value="1"/>
</dbReference>
<dbReference type="InterPro" id="IPR001789">
    <property type="entry name" value="Sig_transdc_resp-reg_receiver"/>
</dbReference>
<dbReference type="InterPro" id="IPR000792">
    <property type="entry name" value="Tscrpt_reg_LuxR_C"/>
</dbReference>
<dbReference type="STRING" id="137658.SAMN05216186_107139"/>
<dbReference type="GO" id="GO:0006355">
    <property type="term" value="P:regulation of DNA-templated transcription"/>
    <property type="evidence" value="ECO:0007669"/>
    <property type="project" value="InterPro"/>
</dbReference>
<dbReference type="Gene3D" id="1.10.10.10">
    <property type="entry name" value="Winged helix-like DNA-binding domain superfamily/Winged helix DNA-binding domain"/>
    <property type="match status" value="1"/>
</dbReference>
<keyword evidence="1 3" id="KW-0597">Phosphoprotein</keyword>
<dbReference type="Gene3D" id="3.40.50.2300">
    <property type="match status" value="1"/>
</dbReference>
<evidence type="ECO:0000259" key="5">
    <source>
        <dbReference type="PROSITE" id="PS50110"/>
    </source>
</evidence>
<dbReference type="EMBL" id="FNFD01000007">
    <property type="protein sequence ID" value="SDK47342.1"/>
    <property type="molecule type" value="Genomic_DNA"/>
</dbReference>
<dbReference type="PANTHER" id="PTHR45566:SF2">
    <property type="entry name" value="NARL SUBFAMILY"/>
    <property type="match status" value="1"/>
</dbReference>
<dbReference type="PANTHER" id="PTHR45566">
    <property type="entry name" value="HTH-TYPE TRANSCRIPTIONAL REGULATOR YHJB-RELATED"/>
    <property type="match status" value="1"/>
</dbReference>
<dbReference type="InterPro" id="IPR058245">
    <property type="entry name" value="NreC/VraR/RcsB-like_REC"/>
</dbReference>
<evidence type="ECO:0000259" key="4">
    <source>
        <dbReference type="PROSITE" id="PS50043"/>
    </source>
</evidence>
<dbReference type="InterPro" id="IPR011006">
    <property type="entry name" value="CheY-like_superfamily"/>
</dbReference>
<evidence type="ECO:0000313" key="6">
    <source>
        <dbReference type="EMBL" id="SDK47342.1"/>
    </source>
</evidence>
<sequence>MHERTVKDRIIVADDHPVFRDGLKRIVLKQFPGAQVQEAGCMEEVLACARASEEPPDTFVLDLLFPGLDSTRSIGELRQEFRSSSIVIVSMVDDAALIQDIMAAGADGFIGKSVSPDEIGAALAAVRNGEFVVKFSPSGLVPARHEPPAPLEPLTPRQRDVLRLVADGLSNKEIARKLEISPFTVRIHVSSLLRALNVGTRSALAAKAAKAGL</sequence>
<feature type="modified residue" description="4-aspartylphosphate" evidence="3">
    <location>
        <position position="62"/>
    </location>
</feature>
<name>A0A1G9C6Q4_9PSED</name>
<dbReference type="InterPro" id="IPR016032">
    <property type="entry name" value="Sig_transdc_resp-reg_C-effctor"/>
</dbReference>
<keyword evidence="7" id="KW-1185">Reference proteome</keyword>
<dbReference type="GO" id="GO:0000160">
    <property type="term" value="P:phosphorelay signal transduction system"/>
    <property type="evidence" value="ECO:0007669"/>
    <property type="project" value="InterPro"/>
</dbReference>
<dbReference type="CDD" id="cd06170">
    <property type="entry name" value="LuxR_C_like"/>
    <property type="match status" value="1"/>
</dbReference>
<accession>A0A1G9C6Q4</accession>
<reference evidence="6 7" key="1">
    <citation type="submission" date="2016-10" db="EMBL/GenBank/DDBJ databases">
        <authorList>
            <person name="de Groot N.N."/>
        </authorList>
    </citation>
    <scope>NUCLEOTIDE SEQUENCE [LARGE SCALE GENOMIC DNA]</scope>
    <source>
        <strain evidence="6 7">JCM 21544</strain>
    </source>
</reference>
<dbReference type="AlphaFoldDB" id="A0A1G9C6Q4"/>
<keyword evidence="2 6" id="KW-0238">DNA-binding</keyword>
<dbReference type="CDD" id="cd17535">
    <property type="entry name" value="REC_NarL-like"/>
    <property type="match status" value="1"/>
</dbReference>
<dbReference type="PROSITE" id="PS50110">
    <property type="entry name" value="RESPONSE_REGULATORY"/>
    <property type="match status" value="1"/>
</dbReference>
<feature type="domain" description="Response regulatory" evidence="5">
    <location>
        <begin position="9"/>
        <end position="127"/>
    </location>
</feature>
<dbReference type="Pfam" id="PF00072">
    <property type="entry name" value="Response_reg"/>
    <property type="match status" value="1"/>
</dbReference>
<evidence type="ECO:0000313" key="7">
    <source>
        <dbReference type="Proteomes" id="UP000198706"/>
    </source>
</evidence>
<dbReference type="InterPro" id="IPR051015">
    <property type="entry name" value="EvgA-like"/>
</dbReference>